<gene>
    <name evidence="1" type="ORF">CDAR_95211</name>
</gene>
<comment type="caution">
    <text evidence="1">The sequence shown here is derived from an EMBL/GenBank/DDBJ whole genome shotgun (WGS) entry which is preliminary data.</text>
</comment>
<organism evidence="1 2">
    <name type="scientific">Caerostris darwini</name>
    <dbReference type="NCBI Taxonomy" id="1538125"/>
    <lineage>
        <taxon>Eukaryota</taxon>
        <taxon>Metazoa</taxon>
        <taxon>Ecdysozoa</taxon>
        <taxon>Arthropoda</taxon>
        <taxon>Chelicerata</taxon>
        <taxon>Arachnida</taxon>
        <taxon>Araneae</taxon>
        <taxon>Araneomorphae</taxon>
        <taxon>Entelegynae</taxon>
        <taxon>Araneoidea</taxon>
        <taxon>Araneidae</taxon>
        <taxon>Caerostris</taxon>
    </lineage>
</organism>
<sequence>MSDFTEPPHTDSTCCWCRRACAPEQLVLCESVRSMAARFAEYWVLTVEATDTVTMIDINQIETVKNRKNLSAIILCCAKEEMAAEMGAALLKTGINSGNTESYGIDKWESFPRLCFLLLDVAADSVRET</sequence>
<evidence type="ECO:0000313" key="2">
    <source>
        <dbReference type="Proteomes" id="UP001054837"/>
    </source>
</evidence>
<protein>
    <submittedName>
        <fullName evidence="1">Uncharacterized protein</fullName>
    </submittedName>
</protein>
<name>A0AAV4PL74_9ARAC</name>
<keyword evidence="2" id="KW-1185">Reference proteome</keyword>
<dbReference type="AlphaFoldDB" id="A0AAV4PL74"/>
<dbReference type="Proteomes" id="UP001054837">
    <property type="component" value="Unassembled WGS sequence"/>
</dbReference>
<accession>A0AAV4PL74</accession>
<reference evidence="1 2" key="1">
    <citation type="submission" date="2021-06" db="EMBL/GenBank/DDBJ databases">
        <title>Caerostris darwini draft genome.</title>
        <authorList>
            <person name="Kono N."/>
            <person name="Arakawa K."/>
        </authorList>
    </citation>
    <scope>NUCLEOTIDE SEQUENCE [LARGE SCALE GENOMIC DNA]</scope>
</reference>
<evidence type="ECO:0000313" key="1">
    <source>
        <dbReference type="EMBL" id="GIX97058.1"/>
    </source>
</evidence>
<proteinExistence type="predicted"/>
<dbReference type="EMBL" id="BPLQ01003002">
    <property type="protein sequence ID" value="GIX97058.1"/>
    <property type="molecule type" value="Genomic_DNA"/>
</dbReference>